<dbReference type="SMART" id="SM00867">
    <property type="entry name" value="YceI"/>
    <property type="match status" value="1"/>
</dbReference>
<sequence length="183" mass="19283">MSTQTEVIDGYVAGTWKIDTVHSDVSFYVRHLGVSKVRGHFAAFEGTIVTAEDPLESTVNAVIRTDSVSTNNEGRDTHVRSADFLDVEQFPELTFSSTGIRAKSSEVFEVDGDLTLHGVTKPVTLALELNGFGTGFDGTVVAGFSAATEISRGEFGVTGGPAGAAVSDKIRIALEIEAAKADA</sequence>
<proteinExistence type="inferred from homology"/>
<dbReference type="AlphaFoldDB" id="A0A1H5YZS4"/>
<reference evidence="3 4" key="1">
    <citation type="submission" date="2016-10" db="EMBL/GenBank/DDBJ databases">
        <authorList>
            <person name="de Groot N.N."/>
        </authorList>
    </citation>
    <scope>NUCLEOTIDE SEQUENCE [LARGE SCALE GENOMIC DNA]</scope>
    <source>
        <strain evidence="3 4">CGMCC 4.2023</strain>
    </source>
</reference>
<dbReference type="Gene3D" id="2.40.128.110">
    <property type="entry name" value="Lipid/polyisoprenoid-binding, YceI-like"/>
    <property type="match status" value="1"/>
</dbReference>
<dbReference type="RefSeq" id="WP_103885513.1">
    <property type="nucleotide sequence ID" value="NZ_FNVU01000004.1"/>
</dbReference>
<name>A0A1H5YZS4_9ACTN</name>
<dbReference type="Proteomes" id="UP000236754">
    <property type="component" value="Unassembled WGS sequence"/>
</dbReference>
<gene>
    <name evidence="3" type="ORF">SAMN05216223_104223</name>
</gene>
<feature type="domain" description="Lipid/polyisoprenoid-binding YceI-like" evidence="2">
    <location>
        <begin position="15"/>
        <end position="179"/>
    </location>
</feature>
<dbReference type="EMBL" id="FNVU01000004">
    <property type="protein sequence ID" value="SEG29280.1"/>
    <property type="molecule type" value="Genomic_DNA"/>
</dbReference>
<dbReference type="PANTHER" id="PTHR34406:SF1">
    <property type="entry name" value="PROTEIN YCEI"/>
    <property type="match status" value="1"/>
</dbReference>
<protein>
    <submittedName>
        <fullName evidence="3">Polyisoprenoid-binding protein YceI</fullName>
    </submittedName>
</protein>
<dbReference type="PANTHER" id="PTHR34406">
    <property type="entry name" value="PROTEIN YCEI"/>
    <property type="match status" value="1"/>
</dbReference>
<evidence type="ECO:0000313" key="4">
    <source>
        <dbReference type="Proteomes" id="UP000236754"/>
    </source>
</evidence>
<dbReference type="SUPFAM" id="SSF101874">
    <property type="entry name" value="YceI-like"/>
    <property type="match status" value="1"/>
</dbReference>
<keyword evidence="4" id="KW-1185">Reference proteome</keyword>
<organism evidence="3 4">
    <name type="scientific">Actinacidiphila yanglinensis</name>
    <dbReference type="NCBI Taxonomy" id="310779"/>
    <lineage>
        <taxon>Bacteria</taxon>
        <taxon>Bacillati</taxon>
        <taxon>Actinomycetota</taxon>
        <taxon>Actinomycetes</taxon>
        <taxon>Kitasatosporales</taxon>
        <taxon>Streptomycetaceae</taxon>
        <taxon>Actinacidiphila</taxon>
    </lineage>
</organism>
<comment type="similarity">
    <text evidence="1">Belongs to the UPF0312 family.</text>
</comment>
<evidence type="ECO:0000259" key="2">
    <source>
        <dbReference type="SMART" id="SM00867"/>
    </source>
</evidence>
<dbReference type="InterPro" id="IPR036761">
    <property type="entry name" value="TTHA0802/YceI-like_sf"/>
</dbReference>
<dbReference type="Pfam" id="PF04264">
    <property type="entry name" value="YceI"/>
    <property type="match status" value="1"/>
</dbReference>
<dbReference type="InterPro" id="IPR007372">
    <property type="entry name" value="Lipid/polyisoprenoid-bd_YceI"/>
</dbReference>
<evidence type="ECO:0000313" key="3">
    <source>
        <dbReference type="EMBL" id="SEG29280.1"/>
    </source>
</evidence>
<accession>A0A1H5YZS4</accession>
<evidence type="ECO:0000256" key="1">
    <source>
        <dbReference type="ARBA" id="ARBA00008812"/>
    </source>
</evidence>
<dbReference type="OrthoDB" id="9811006at2"/>